<evidence type="ECO:0000259" key="1">
    <source>
        <dbReference type="Pfam" id="PF04389"/>
    </source>
</evidence>
<dbReference type="EMBL" id="CP071868">
    <property type="protein sequence ID" value="QTE30843.1"/>
    <property type="molecule type" value="Genomic_DNA"/>
</dbReference>
<dbReference type="PANTHER" id="PTHR12147">
    <property type="entry name" value="METALLOPEPTIDASE M28 FAMILY MEMBER"/>
    <property type="match status" value="1"/>
</dbReference>
<dbReference type="PANTHER" id="PTHR12147:SF26">
    <property type="entry name" value="PEPTIDASE M28 DOMAIN-CONTAINING PROTEIN"/>
    <property type="match status" value="1"/>
</dbReference>
<dbReference type="InterPro" id="IPR045175">
    <property type="entry name" value="M28_fam"/>
</dbReference>
<gene>
    <name evidence="2" type="ORF">J4E96_07915</name>
</gene>
<name>A0A8A4ZIK5_9MICO</name>
<evidence type="ECO:0000313" key="3">
    <source>
        <dbReference type="Proteomes" id="UP000663937"/>
    </source>
</evidence>
<dbReference type="KEGG" id="psic:J4E96_07915"/>
<dbReference type="Proteomes" id="UP000663937">
    <property type="component" value="Chromosome"/>
</dbReference>
<dbReference type="GO" id="GO:0006508">
    <property type="term" value="P:proteolysis"/>
    <property type="evidence" value="ECO:0007669"/>
    <property type="project" value="InterPro"/>
</dbReference>
<protein>
    <submittedName>
        <fullName evidence="2">Zn-dependent exopeptidase M28</fullName>
    </submittedName>
</protein>
<accession>A0A8A4ZIK5</accession>
<feature type="domain" description="Peptidase M28" evidence="1">
    <location>
        <begin position="195"/>
        <end position="392"/>
    </location>
</feature>
<keyword evidence="3" id="KW-1185">Reference proteome</keyword>
<sequence length="459" mass="47244">MTGYVVAPDERSGRADDVAPRGTHWARFADRVVTWAPEPARLGRGARTADRLLLITQVGRSFQDAHPDLTPVLEHGRHLVVADTDPSLLAVTPDAEPGADEHAHWRVEPLPADAVVVGLPAAPPARVDPAIAGLLGELSSPLYAADVAWLAGLPTRHSLSTHFATAAGWAAARMTALGFAATRVPITVGAGTSENVIGDRAGVGSGPRDLVLITAHLDSVNLAGGPAASAPGADDNASGSAGVLELARVLAAHAWRADVRLILFGGEEQGLHGSQQYVAALPGADRARLRAVLNMDMIATRNSPAPTVLLEGATVSAGLIADLATAAATYTGLRVETSLSPFASDHVPFITAGLPAVLTIEGADSANGHIHSANDTLAFIDHAFALDILRMNLAALAGWLGSTSGAPRPAGSAVSWGPGRLDVFVVGTDSTLQHTWWEGAGWQPSPGGFETLGGTIARP</sequence>
<reference evidence="2" key="1">
    <citation type="submission" date="2021-03" db="EMBL/GenBank/DDBJ databases">
        <title>Pengzhenrongella sicca gen. nov., sp. nov., a new member of suborder Micrococcineae isolated from High-Arctic tundra soil.</title>
        <authorList>
            <person name="Peng F."/>
        </authorList>
    </citation>
    <scope>NUCLEOTIDE SEQUENCE</scope>
    <source>
        <strain evidence="2">LRZ-2</strain>
    </source>
</reference>
<evidence type="ECO:0000313" key="2">
    <source>
        <dbReference type="EMBL" id="QTE30843.1"/>
    </source>
</evidence>
<dbReference type="Gene3D" id="3.40.630.10">
    <property type="entry name" value="Zn peptidases"/>
    <property type="match status" value="1"/>
</dbReference>
<dbReference type="Gene3D" id="2.120.10.70">
    <property type="entry name" value="Fucose-specific lectin"/>
    <property type="match status" value="1"/>
</dbReference>
<dbReference type="InterPro" id="IPR007484">
    <property type="entry name" value="Peptidase_M28"/>
</dbReference>
<dbReference type="GO" id="GO:0008235">
    <property type="term" value="F:metalloexopeptidase activity"/>
    <property type="evidence" value="ECO:0007669"/>
    <property type="project" value="InterPro"/>
</dbReference>
<dbReference type="SUPFAM" id="SSF53187">
    <property type="entry name" value="Zn-dependent exopeptidases"/>
    <property type="match status" value="1"/>
</dbReference>
<dbReference type="AlphaFoldDB" id="A0A8A4ZIK5"/>
<dbReference type="SUPFAM" id="SSF89372">
    <property type="entry name" value="Fucose-specific lectin"/>
    <property type="match status" value="1"/>
</dbReference>
<proteinExistence type="predicted"/>
<dbReference type="Pfam" id="PF04389">
    <property type="entry name" value="Peptidase_M28"/>
    <property type="match status" value="1"/>
</dbReference>
<organism evidence="2 3">
    <name type="scientific">Pengzhenrongella sicca</name>
    <dbReference type="NCBI Taxonomy" id="2819238"/>
    <lineage>
        <taxon>Bacteria</taxon>
        <taxon>Bacillati</taxon>
        <taxon>Actinomycetota</taxon>
        <taxon>Actinomycetes</taxon>
        <taxon>Micrococcales</taxon>
        <taxon>Pengzhenrongella</taxon>
    </lineage>
</organism>
<dbReference type="RefSeq" id="WP_227425221.1">
    <property type="nucleotide sequence ID" value="NZ_CP071868.1"/>
</dbReference>